<dbReference type="CDD" id="cd02440">
    <property type="entry name" value="AdoMet_MTases"/>
    <property type="match status" value="1"/>
</dbReference>
<evidence type="ECO:0000256" key="1">
    <source>
        <dbReference type="SAM" id="MobiDB-lite"/>
    </source>
</evidence>
<reference evidence="3 4" key="1">
    <citation type="journal article" date="2024" name="Nat. Commun.">
        <title>Phylogenomics reveals the evolutionary origins of lichenization in chlorophyte algae.</title>
        <authorList>
            <person name="Puginier C."/>
            <person name="Libourel C."/>
            <person name="Otte J."/>
            <person name="Skaloud P."/>
            <person name="Haon M."/>
            <person name="Grisel S."/>
            <person name="Petersen M."/>
            <person name="Berrin J.G."/>
            <person name="Delaux P.M."/>
            <person name="Dal Grande F."/>
            <person name="Keller J."/>
        </authorList>
    </citation>
    <scope>NUCLEOTIDE SEQUENCE [LARGE SCALE GENOMIC DNA]</scope>
    <source>
        <strain evidence="3 4">SAG 216-7</strain>
    </source>
</reference>
<keyword evidence="4" id="KW-1185">Reference proteome</keyword>
<proteinExistence type="predicted"/>
<accession>A0ABR2Z1B6</accession>
<comment type="caution">
    <text evidence="3">The sequence shown here is derived from an EMBL/GenBank/DDBJ whole genome shotgun (WGS) entry which is preliminary data.</text>
</comment>
<protein>
    <recommendedName>
        <fullName evidence="2">Methyltransferase domain-containing protein</fullName>
    </recommendedName>
</protein>
<dbReference type="PANTHER" id="PTHR42912:SF81">
    <property type="entry name" value="METHYLTRANSFERASE DOMAIN-CONTAINING PROTEIN"/>
    <property type="match status" value="1"/>
</dbReference>
<feature type="region of interest" description="Disordered" evidence="1">
    <location>
        <begin position="464"/>
        <end position="498"/>
    </location>
</feature>
<dbReference type="InterPro" id="IPR041698">
    <property type="entry name" value="Methyltransf_25"/>
</dbReference>
<dbReference type="Pfam" id="PF13649">
    <property type="entry name" value="Methyltransf_25"/>
    <property type="match status" value="1"/>
</dbReference>
<gene>
    <name evidence="3" type="ORF">WJX75_007159</name>
</gene>
<name>A0ABR2Z1B6_9CHLO</name>
<dbReference type="Gene3D" id="3.40.50.150">
    <property type="entry name" value="Vaccinia Virus protein VP39"/>
    <property type="match status" value="1"/>
</dbReference>
<dbReference type="PANTHER" id="PTHR42912">
    <property type="entry name" value="METHYLTRANSFERASE"/>
    <property type="match status" value="1"/>
</dbReference>
<evidence type="ECO:0000313" key="4">
    <source>
        <dbReference type="Proteomes" id="UP001491310"/>
    </source>
</evidence>
<feature type="compositionally biased region" description="Low complexity" evidence="1">
    <location>
        <begin position="464"/>
        <end position="486"/>
    </location>
</feature>
<feature type="domain" description="Methyltransferase" evidence="2">
    <location>
        <begin position="293"/>
        <end position="402"/>
    </location>
</feature>
<dbReference type="InterPro" id="IPR050508">
    <property type="entry name" value="Methyltransf_Superfamily"/>
</dbReference>
<organism evidence="3 4">
    <name type="scientific">Coccomyxa subellipsoidea</name>
    <dbReference type="NCBI Taxonomy" id="248742"/>
    <lineage>
        <taxon>Eukaryota</taxon>
        <taxon>Viridiplantae</taxon>
        <taxon>Chlorophyta</taxon>
        <taxon>core chlorophytes</taxon>
        <taxon>Trebouxiophyceae</taxon>
        <taxon>Trebouxiophyceae incertae sedis</taxon>
        <taxon>Coccomyxaceae</taxon>
        <taxon>Coccomyxa</taxon>
    </lineage>
</organism>
<dbReference type="EMBL" id="JALJOT010000002">
    <property type="protein sequence ID" value="KAK9917684.1"/>
    <property type="molecule type" value="Genomic_DNA"/>
</dbReference>
<sequence length="508" mass="55860">MPAAATIAAPNSGRAVLGGGVADPVVVTPDTETFEDAVFRHSKPGLLDRQNFKQHWSVDFWKDFSVPPSISDPSTPIPSRLQAILQTLTEAARNMGVFSSSKAAAYWGYHITRSSFFALQGIAGVLAARAASSVTGAESNEVGIRMESMIRAGLTGPIAEALAMYYQDFKNIEEDVYKLPWDMTTRGHRQWSPFWIARRSAQFVTEAAATLARRNGGKPDDVWLKSHMYPDYYLNTFHYQTDGWLSERSASVYEVSTETLFLGRQDAMQRQTLVPLRAFMAGRPRDGAGTRMLEVATGTGRFATFLKDNYPRMDVTLADLSPYYLQEARKNMRYWADMRAPGQALGGADGTGVSYLQAPAEAISQPDNSYDVVVCVYLFHELPPEVRRVAAAEMARVLRPGGLLVVTDSIQLGDRERLDANLARFGDFNEPYYASYISEDFGKLFKEAGLECDTKLLASSSKVLSSRKPLQQPKPAATQADTAQPQGSHSPQTAGEECAEEICVVPAS</sequence>
<evidence type="ECO:0000313" key="3">
    <source>
        <dbReference type="EMBL" id="KAK9917684.1"/>
    </source>
</evidence>
<dbReference type="InterPro" id="IPR029063">
    <property type="entry name" value="SAM-dependent_MTases_sf"/>
</dbReference>
<dbReference type="Proteomes" id="UP001491310">
    <property type="component" value="Unassembled WGS sequence"/>
</dbReference>
<dbReference type="SUPFAM" id="SSF53335">
    <property type="entry name" value="S-adenosyl-L-methionine-dependent methyltransferases"/>
    <property type="match status" value="1"/>
</dbReference>
<evidence type="ECO:0000259" key="2">
    <source>
        <dbReference type="Pfam" id="PF13649"/>
    </source>
</evidence>